<dbReference type="EMBL" id="DS022301">
    <property type="protein sequence ID" value="OAJ38356.1"/>
    <property type="molecule type" value="Genomic_DNA"/>
</dbReference>
<reference evidence="2 3" key="1">
    <citation type="submission" date="2006-10" db="EMBL/GenBank/DDBJ databases">
        <title>The Genome Sequence of Batrachochytrium dendrobatidis JEL423.</title>
        <authorList>
            <consortium name="The Broad Institute Genome Sequencing Platform"/>
            <person name="Birren B."/>
            <person name="Lander E."/>
            <person name="Galagan J."/>
            <person name="Cuomo C."/>
            <person name="Devon K."/>
            <person name="Jaffe D."/>
            <person name="Butler J."/>
            <person name="Alvarez P."/>
            <person name="Gnerre S."/>
            <person name="Grabherr M."/>
            <person name="Kleber M."/>
            <person name="Mauceli E."/>
            <person name="Brockman W."/>
            <person name="Young S."/>
            <person name="LaButti K."/>
            <person name="Sykes S."/>
            <person name="DeCaprio D."/>
            <person name="Crawford M."/>
            <person name="Koehrsen M."/>
            <person name="Engels R."/>
            <person name="Montgomery P."/>
            <person name="Pearson M."/>
            <person name="Howarth C."/>
            <person name="Larson L."/>
            <person name="White J."/>
            <person name="O'Leary S."/>
            <person name="Kodira C."/>
            <person name="Zeng Q."/>
            <person name="Yandava C."/>
            <person name="Alvarado L."/>
            <person name="Longcore J."/>
            <person name="James T."/>
        </authorList>
    </citation>
    <scope>NUCLEOTIDE SEQUENCE [LARGE SCALE GENOMIC DNA]</scope>
    <source>
        <strain evidence="2 3">JEL423</strain>
    </source>
</reference>
<feature type="region of interest" description="Disordered" evidence="1">
    <location>
        <begin position="1"/>
        <end position="22"/>
    </location>
</feature>
<organism evidence="2 3">
    <name type="scientific">Batrachochytrium dendrobatidis (strain JEL423)</name>
    <dbReference type="NCBI Taxonomy" id="403673"/>
    <lineage>
        <taxon>Eukaryota</taxon>
        <taxon>Fungi</taxon>
        <taxon>Fungi incertae sedis</taxon>
        <taxon>Chytridiomycota</taxon>
        <taxon>Chytridiomycota incertae sedis</taxon>
        <taxon>Chytridiomycetes</taxon>
        <taxon>Rhizophydiales</taxon>
        <taxon>Rhizophydiales incertae sedis</taxon>
        <taxon>Batrachochytrium</taxon>
    </lineage>
</organism>
<protein>
    <submittedName>
        <fullName evidence="2">Uncharacterized protein</fullName>
    </submittedName>
</protein>
<evidence type="ECO:0000256" key="1">
    <source>
        <dbReference type="SAM" id="MobiDB-lite"/>
    </source>
</evidence>
<evidence type="ECO:0000313" key="3">
    <source>
        <dbReference type="Proteomes" id="UP000077115"/>
    </source>
</evidence>
<dbReference type="Proteomes" id="UP000077115">
    <property type="component" value="Unassembled WGS sequence"/>
</dbReference>
<name>A0A177WEY7_BATDL</name>
<sequence>MSQRPSRPANQSGLKITPNPILTKRRIPQWENWAKMQNASDRLHVQSTADKPGDISSLGGQNFDKPESGKPSNSINTTQQALPSKVFGKEHPLTMSFIPSVSQNSLASCIPDALKKLPKKYYSHQLNISKIPALPSRLDSVELTSVVVSEQAN</sequence>
<feature type="region of interest" description="Disordered" evidence="1">
    <location>
        <begin position="41"/>
        <end position="79"/>
    </location>
</feature>
<evidence type="ECO:0000313" key="2">
    <source>
        <dbReference type="EMBL" id="OAJ38356.1"/>
    </source>
</evidence>
<feature type="compositionally biased region" description="Polar residues" evidence="1">
    <location>
        <begin position="70"/>
        <end position="79"/>
    </location>
</feature>
<dbReference type="AlphaFoldDB" id="A0A177WEY7"/>
<dbReference type="VEuPathDB" id="FungiDB:BDEG_22300"/>
<gene>
    <name evidence="2" type="ORF">BDEG_22300</name>
</gene>
<proteinExistence type="predicted"/>
<accession>A0A177WEY7</accession>
<feature type="compositionally biased region" description="Polar residues" evidence="1">
    <location>
        <begin position="1"/>
        <end position="14"/>
    </location>
</feature>
<reference evidence="2 3" key="2">
    <citation type="submission" date="2016-05" db="EMBL/GenBank/DDBJ databases">
        <title>Lineage-specific infection strategies underlie the spectrum of fungal disease in amphibians.</title>
        <authorList>
            <person name="Cuomo C.A."/>
            <person name="Farrer R.A."/>
            <person name="James T."/>
            <person name="Longcore J."/>
            <person name="Birren B."/>
        </authorList>
    </citation>
    <scope>NUCLEOTIDE SEQUENCE [LARGE SCALE GENOMIC DNA]</scope>
    <source>
        <strain evidence="2 3">JEL423</strain>
    </source>
</reference>